<sequence>MHQKTKDIQKRYDGFLQTNCLWKDNAVYDLKQFKIESKSMKFDTEINEKLRLGKYIEKFVSFELEQETTIEILCENIQIQKDKITLGELDCIISKNKKPIHLEIIYKFYLYDNTFGTNEIEHFIGPNKKDSLVEKLDKLKHKQLPLLYSKECTEYLKTLNLENNKIEQQVYFKAQLFVPFSNRNIKLKQLNSDCVIGFYINKDELNQFTECKFYIPNKKNWLVIPHQNVEWQSFYQFKENSLEYLERQFSPLCWLKKPNGEIEKFFLVWWKSLD</sequence>
<dbReference type="Proteomes" id="UP000515808">
    <property type="component" value="Chromosome"/>
</dbReference>
<evidence type="ECO:0000313" key="1">
    <source>
        <dbReference type="EMBL" id="QNM86314.1"/>
    </source>
</evidence>
<dbReference type="AlphaFoldDB" id="A0A7G9LCG5"/>
<gene>
    <name evidence="1" type="ORF">H9W90_04105</name>
</gene>
<keyword evidence="2" id="KW-1185">Reference proteome</keyword>
<dbReference type="InterPro" id="IPR015003">
    <property type="entry name" value="DUF1853"/>
</dbReference>
<dbReference type="RefSeq" id="WP_187483196.1">
    <property type="nucleotide sequence ID" value="NZ_CP060695.1"/>
</dbReference>
<proteinExistence type="predicted"/>
<dbReference type="KEGG" id="ppec:H9W90_04105"/>
<organism evidence="1 2">
    <name type="scientific">Polaribacter pectinis</name>
    <dbReference type="NCBI Taxonomy" id="2738844"/>
    <lineage>
        <taxon>Bacteria</taxon>
        <taxon>Pseudomonadati</taxon>
        <taxon>Bacteroidota</taxon>
        <taxon>Flavobacteriia</taxon>
        <taxon>Flavobacteriales</taxon>
        <taxon>Flavobacteriaceae</taxon>
    </lineage>
</organism>
<dbReference type="EMBL" id="CP060695">
    <property type="protein sequence ID" value="QNM86314.1"/>
    <property type="molecule type" value="Genomic_DNA"/>
</dbReference>
<name>A0A7G9LCG5_9FLAO</name>
<accession>A0A7G9LCG5</accession>
<dbReference type="Pfam" id="PF08907">
    <property type="entry name" value="DUF1853"/>
    <property type="match status" value="1"/>
</dbReference>
<protein>
    <submittedName>
        <fullName evidence="1">DUF1853 family protein</fullName>
    </submittedName>
</protein>
<reference evidence="1 2" key="1">
    <citation type="submission" date="2020-08" db="EMBL/GenBank/DDBJ databases">
        <title>Polaribacter sp. L12M9 isolated from gut of the Korean scallop.</title>
        <authorList>
            <person name="Jeong Y.S."/>
        </authorList>
    </citation>
    <scope>NUCLEOTIDE SEQUENCE [LARGE SCALE GENOMIC DNA]</scope>
    <source>
        <strain evidence="1 2">L12M9</strain>
    </source>
</reference>
<evidence type="ECO:0000313" key="2">
    <source>
        <dbReference type="Proteomes" id="UP000515808"/>
    </source>
</evidence>